<evidence type="ECO:0000313" key="2">
    <source>
        <dbReference type="EMBL" id="KAH9424122.1"/>
    </source>
</evidence>
<sequence>MSNVHSENSLASQSNHPVTFFSLASLRFLFVIGSISHCDSSGGSSFSNDSGPEFISKNKWRRLQ</sequence>
<reference evidence="2 3" key="2">
    <citation type="journal article" date="2022" name="Mol. Biol. Evol.">
        <title>Comparative Genomics Reveals Insights into the Divergent Evolution of Astigmatic Mites and Household Pest Adaptations.</title>
        <authorList>
            <person name="Xiong Q."/>
            <person name="Wan A.T."/>
            <person name="Liu X."/>
            <person name="Fung C.S."/>
            <person name="Xiao X."/>
            <person name="Malainual N."/>
            <person name="Hou J."/>
            <person name="Wang L."/>
            <person name="Wang M."/>
            <person name="Yang K.Y."/>
            <person name="Cui Y."/>
            <person name="Leung E.L."/>
            <person name="Nong W."/>
            <person name="Shin S.K."/>
            <person name="Au S.W."/>
            <person name="Jeong K.Y."/>
            <person name="Chew F.T."/>
            <person name="Hui J.H."/>
            <person name="Leung T.F."/>
            <person name="Tungtrongchitr A."/>
            <person name="Zhong N."/>
            <person name="Liu Z."/>
            <person name="Tsui S.K."/>
        </authorList>
    </citation>
    <scope>NUCLEOTIDE SEQUENCE [LARGE SCALE GENOMIC DNA]</scope>
    <source>
        <strain evidence="2">Derp</strain>
    </source>
</reference>
<organism evidence="2 3">
    <name type="scientific">Dermatophagoides pteronyssinus</name>
    <name type="common">European house dust mite</name>
    <dbReference type="NCBI Taxonomy" id="6956"/>
    <lineage>
        <taxon>Eukaryota</taxon>
        <taxon>Metazoa</taxon>
        <taxon>Ecdysozoa</taxon>
        <taxon>Arthropoda</taxon>
        <taxon>Chelicerata</taxon>
        <taxon>Arachnida</taxon>
        <taxon>Acari</taxon>
        <taxon>Acariformes</taxon>
        <taxon>Sarcoptiformes</taxon>
        <taxon>Astigmata</taxon>
        <taxon>Psoroptidia</taxon>
        <taxon>Analgoidea</taxon>
        <taxon>Pyroglyphidae</taxon>
        <taxon>Dermatophagoidinae</taxon>
        <taxon>Dermatophagoides</taxon>
    </lineage>
</organism>
<gene>
    <name evidence="2" type="ORF">DERP_004304</name>
</gene>
<dbReference type="Proteomes" id="UP000887458">
    <property type="component" value="Unassembled WGS sequence"/>
</dbReference>
<keyword evidence="3" id="KW-1185">Reference proteome</keyword>
<accession>A0ABQ8JNW0</accession>
<comment type="caution">
    <text evidence="2">The sequence shown here is derived from an EMBL/GenBank/DDBJ whole genome shotgun (WGS) entry which is preliminary data.</text>
</comment>
<feature type="region of interest" description="Disordered" evidence="1">
    <location>
        <begin position="39"/>
        <end position="64"/>
    </location>
</feature>
<protein>
    <submittedName>
        <fullName evidence="2">Uncharacterized protein</fullName>
    </submittedName>
</protein>
<feature type="compositionally biased region" description="Low complexity" evidence="1">
    <location>
        <begin position="39"/>
        <end position="51"/>
    </location>
</feature>
<evidence type="ECO:0000256" key="1">
    <source>
        <dbReference type="SAM" id="MobiDB-lite"/>
    </source>
</evidence>
<reference evidence="2 3" key="1">
    <citation type="journal article" date="2018" name="J. Allergy Clin. Immunol.">
        <title>High-quality assembly of Dermatophagoides pteronyssinus genome and transcriptome reveals a wide range of novel allergens.</title>
        <authorList>
            <person name="Liu X.Y."/>
            <person name="Yang K.Y."/>
            <person name="Wang M.Q."/>
            <person name="Kwok J.S."/>
            <person name="Zeng X."/>
            <person name="Yang Z."/>
            <person name="Xiao X.J."/>
            <person name="Lau C.P."/>
            <person name="Li Y."/>
            <person name="Huang Z.M."/>
            <person name="Ba J.G."/>
            <person name="Yim A.K."/>
            <person name="Ouyang C.Y."/>
            <person name="Ngai S.M."/>
            <person name="Chan T.F."/>
            <person name="Leung E.L."/>
            <person name="Liu L."/>
            <person name="Liu Z.G."/>
            <person name="Tsui S.K."/>
        </authorList>
    </citation>
    <scope>NUCLEOTIDE SEQUENCE [LARGE SCALE GENOMIC DNA]</scope>
    <source>
        <strain evidence="2">Derp</strain>
    </source>
</reference>
<name>A0ABQ8JNW0_DERPT</name>
<proteinExistence type="predicted"/>
<dbReference type="EMBL" id="NJHN03000029">
    <property type="protein sequence ID" value="KAH9424122.1"/>
    <property type="molecule type" value="Genomic_DNA"/>
</dbReference>
<evidence type="ECO:0000313" key="3">
    <source>
        <dbReference type="Proteomes" id="UP000887458"/>
    </source>
</evidence>